<dbReference type="InterPro" id="IPR053175">
    <property type="entry name" value="DHMBA_Reg_Transcription_Factor"/>
</dbReference>
<dbReference type="EMBL" id="WOWK01000028">
    <property type="protein sequence ID" value="KAF0326667.1"/>
    <property type="molecule type" value="Genomic_DNA"/>
</dbReference>
<gene>
    <name evidence="2" type="ORF">GQ607_006007</name>
</gene>
<sequence>MASLAGPVQGQARTDEKRGKRDTQKSRRALFSVSQHRKSPGYPTSWASRWKHRQQTPAIPRIGSSSPRCGTPSNTPLALVRQQHGLITPDDESEPEVVLPKTIQIGPEVYTLSRFYANYATTASIVFFNQLPDHYKSDLSEASHTRHATHAVALASAARQLHQPGLMLEARQHYGKAIGILNQALRDPVGARNDGNLVTMFLFGMFEVIVGKRSPKAIDLENNVFPHGTGGLQLFKFRAEQGLTNEVDRGCFMFFCHAALMEMFIQREHLTGIWSVLEEVDTPWGKGPILEPLVRQVVDFKKAFDFKMQVQGDVSKLTAEPAEDLTELVKSGISLCNDLEAAVTLLGFSGVSSFSGQPQRVFNGLFTMSSEVSLALARSHYRCLKIFMLERILDLKGILKEAPIKIDAEVGTMPSWSDGVAVVEEVLDDIRAVFGLDGKEAPADGLPYRTMTMFWPMVLVRTSCFAGPHNGRWVAERMLELTSEAGFGLGVEAANL</sequence>
<evidence type="ECO:0000313" key="3">
    <source>
        <dbReference type="Proteomes" id="UP000434172"/>
    </source>
</evidence>
<protein>
    <submittedName>
        <fullName evidence="2">C6 zinc finger domain-containing protein</fullName>
    </submittedName>
</protein>
<proteinExistence type="predicted"/>
<evidence type="ECO:0000256" key="1">
    <source>
        <dbReference type="SAM" id="MobiDB-lite"/>
    </source>
</evidence>
<organism evidence="2 3">
    <name type="scientific">Colletotrichum asianum</name>
    <dbReference type="NCBI Taxonomy" id="702518"/>
    <lineage>
        <taxon>Eukaryota</taxon>
        <taxon>Fungi</taxon>
        <taxon>Dikarya</taxon>
        <taxon>Ascomycota</taxon>
        <taxon>Pezizomycotina</taxon>
        <taxon>Sordariomycetes</taxon>
        <taxon>Hypocreomycetidae</taxon>
        <taxon>Glomerellales</taxon>
        <taxon>Glomerellaceae</taxon>
        <taxon>Colletotrichum</taxon>
        <taxon>Colletotrichum gloeosporioides species complex</taxon>
    </lineage>
</organism>
<dbReference type="AlphaFoldDB" id="A0A8H3WIZ1"/>
<dbReference type="Proteomes" id="UP000434172">
    <property type="component" value="Unassembled WGS sequence"/>
</dbReference>
<dbReference type="OrthoDB" id="4491390at2759"/>
<comment type="caution">
    <text evidence="2">The sequence shown here is derived from an EMBL/GenBank/DDBJ whole genome shotgun (WGS) entry which is preliminary data.</text>
</comment>
<feature type="compositionally biased region" description="Basic and acidic residues" evidence="1">
    <location>
        <begin position="13"/>
        <end position="25"/>
    </location>
</feature>
<accession>A0A8H3WIZ1</accession>
<evidence type="ECO:0000313" key="2">
    <source>
        <dbReference type="EMBL" id="KAF0326667.1"/>
    </source>
</evidence>
<name>A0A8H3WIZ1_9PEZI</name>
<keyword evidence="3" id="KW-1185">Reference proteome</keyword>
<dbReference type="PANTHER" id="PTHR38791">
    <property type="entry name" value="ZN(II)2CYS6 TRANSCRIPTION FACTOR (EUROFUNG)-RELATED-RELATED"/>
    <property type="match status" value="1"/>
</dbReference>
<feature type="region of interest" description="Disordered" evidence="1">
    <location>
        <begin position="1"/>
        <end position="52"/>
    </location>
</feature>
<reference evidence="2 3" key="1">
    <citation type="submission" date="2019-12" db="EMBL/GenBank/DDBJ databases">
        <title>A genome sequence resource for the geographically widespread anthracnose pathogen Colletotrichum asianum.</title>
        <authorList>
            <person name="Meng Y."/>
        </authorList>
    </citation>
    <scope>NUCLEOTIDE SEQUENCE [LARGE SCALE GENOMIC DNA]</scope>
    <source>
        <strain evidence="2 3">ICMP 18580</strain>
    </source>
</reference>